<feature type="signal peptide" evidence="5">
    <location>
        <begin position="1"/>
        <end position="27"/>
    </location>
</feature>
<dbReference type="InterPro" id="IPR039424">
    <property type="entry name" value="SBP_5"/>
</dbReference>
<dbReference type="SUPFAM" id="SSF53850">
    <property type="entry name" value="Periplasmic binding protein-like II"/>
    <property type="match status" value="1"/>
</dbReference>
<dbReference type="Proteomes" id="UP001319870">
    <property type="component" value="Unassembled WGS sequence"/>
</dbReference>
<accession>A0ABS7ZAZ1</accession>
<evidence type="ECO:0000313" key="8">
    <source>
        <dbReference type="Proteomes" id="UP001319870"/>
    </source>
</evidence>
<dbReference type="Gene3D" id="3.10.105.10">
    <property type="entry name" value="Dipeptide-binding Protein, Domain 3"/>
    <property type="match status" value="1"/>
</dbReference>
<keyword evidence="8" id="KW-1185">Reference proteome</keyword>
<keyword evidence="4 5" id="KW-0732">Signal</keyword>
<keyword evidence="3" id="KW-0813">Transport</keyword>
<sequence>MRLHVSPSRRRGTAAVAAGVVAVMALAACSGGATPEQPGGGAAAGEVDPDAVIKAGISYSLSGGFDPMTTTGAVTVAANWHVFEGLTEIDPATREVYTALGAELPKQIDDTHYEVDLREGAVFHDGSAVTSDDVVYSFERVLDPENASLYAGFIDFIDSVEAVDEDTVSIELKYEFSLVPERLSVVKVVPQTLVEADYDAFNALPVGTGPYTLTEATPGEVITFERFDDYTGTRPAQAAGLQWDLLADPAARVTAQSSGTVSAIEDVPYIDVPTLEGQATVESVQSFGLLFMMFNTDEKPFDDARVRQAFFYALDMDKIIDTGMLGNAEAATSFLPKGHPSYNEASTVYTYDPQEAKDLLAEAGVKDLTIDLTTTDTGWVADVAPLIKEDLEAIGVKTSLDVGQSAGQYAKVDEGNFQVMVAPGDPSVFGNDADLLMRWWFGDNVWADRRYRWNDDPKFAELQELLDGAVQTGGDEQQELWNQAFDLISDEVPLYPLFHRKLPTAWATDELSGFTPLPVTGLSFLDVGAYGQ</sequence>
<reference evidence="7 8" key="1">
    <citation type="submission" date="2021-09" db="EMBL/GenBank/DDBJ databases">
        <title>Isoptericola luteus sp. nov., a novel bacterium isolated from Harbin, the capital city of Heilongjiang province.</title>
        <authorList>
            <person name="Li J."/>
        </authorList>
    </citation>
    <scope>NUCLEOTIDE SEQUENCE [LARGE SCALE GENOMIC DNA]</scope>
    <source>
        <strain evidence="7 8">NEAU-Y5</strain>
    </source>
</reference>
<evidence type="ECO:0000313" key="7">
    <source>
        <dbReference type="EMBL" id="MCA5892214.1"/>
    </source>
</evidence>
<dbReference type="EMBL" id="JAIXCQ010000001">
    <property type="protein sequence ID" value="MCA5892214.1"/>
    <property type="molecule type" value="Genomic_DNA"/>
</dbReference>
<feature type="chain" id="PRO_5045444795" evidence="5">
    <location>
        <begin position="28"/>
        <end position="532"/>
    </location>
</feature>
<organism evidence="7 8">
    <name type="scientific">Isoptericola luteus</name>
    <dbReference type="NCBI Taxonomy" id="2879484"/>
    <lineage>
        <taxon>Bacteria</taxon>
        <taxon>Bacillati</taxon>
        <taxon>Actinomycetota</taxon>
        <taxon>Actinomycetes</taxon>
        <taxon>Micrococcales</taxon>
        <taxon>Promicromonosporaceae</taxon>
        <taxon>Isoptericola</taxon>
    </lineage>
</organism>
<dbReference type="InterPro" id="IPR030678">
    <property type="entry name" value="Peptide/Ni-bd"/>
</dbReference>
<name>A0ABS7ZAZ1_9MICO</name>
<evidence type="ECO:0000256" key="3">
    <source>
        <dbReference type="ARBA" id="ARBA00022448"/>
    </source>
</evidence>
<evidence type="ECO:0000256" key="5">
    <source>
        <dbReference type="SAM" id="SignalP"/>
    </source>
</evidence>
<dbReference type="PROSITE" id="PS51257">
    <property type="entry name" value="PROKAR_LIPOPROTEIN"/>
    <property type="match status" value="1"/>
</dbReference>
<evidence type="ECO:0000256" key="2">
    <source>
        <dbReference type="ARBA" id="ARBA00005695"/>
    </source>
</evidence>
<evidence type="ECO:0000256" key="4">
    <source>
        <dbReference type="ARBA" id="ARBA00022729"/>
    </source>
</evidence>
<dbReference type="RefSeq" id="WP_225563930.1">
    <property type="nucleotide sequence ID" value="NZ_JAIXCQ010000001.1"/>
</dbReference>
<dbReference type="PANTHER" id="PTHR30290">
    <property type="entry name" value="PERIPLASMIC BINDING COMPONENT OF ABC TRANSPORTER"/>
    <property type="match status" value="1"/>
</dbReference>
<dbReference type="Gene3D" id="3.40.190.10">
    <property type="entry name" value="Periplasmic binding protein-like II"/>
    <property type="match status" value="1"/>
</dbReference>
<dbReference type="PIRSF" id="PIRSF002741">
    <property type="entry name" value="MppA"/>
    <property type="match status" value="1"/>
</dbReference>
<dbReference type="Pfam" id="PF00496">
    <property type="entry name" value="SBP_bac_5"/>
    <property type="match status" value="1"/>
</dbReference>
<dbReference type="PANTHER" id="PTHR30290:SF10">
    <property type="entry name" value="PERIPLASMIC OLIGOPEPTIDE-BINDING PROTEIN-RELATED"/>
    <property type="match status" value="1"/>
</dbReference>
<protein>
    <submittedName>
        <fullName evidence="7">ABC transporter substrate-binding protein</fullName>
    </submittedName>
</protein>
<feature type="domain" description="Solute-binding protein family 5" evidence="6">
    <location>
        <begin position="107"/>
        <end position="441"/>
    </location>
</feature>
<dbReference type="Gene3D" id="3.90.76.10">
    <property type="entry name" value="Dipeptide-binding Protein, Domain 1"/>
    <property type="match status" value="1"/>
</dbReference>
<dbReference type="InterPro" id="IPR000914">
    <property type="entry name" value="SBP_5_dom"/>
</dbReference>
<comment type="caution">
    <text evidence="7">The sequence shown here is derived from an EMBL/GenBank/DDBJ whole genome shotgun (WGS) entry which is preliminary data.</text>
</comment>
<comment type="subcellular location">
    <subcellularLocation>
        <location evidence="1">Cell envelope</location>
    </subcellularLocation>
</comment>
<gene>
    <name evidence="7" type="ORF">LEP48_02475</name>
</gene>
<evidence type="ECO:0000256" key="1">
    <source>
        <dbReference type="ARBA" id="ARBA00004196"/>
    </source>
</evidence>
<evidence type="ECO:0000259" key="6">
    <source>
        <dbReference type="Pfam" id="PF00496"/>
    </source>
</evidence>
<dbReference type="CDD" id="cd00995">
    <property type="entry name" value="PBP2_NikA_DppA_OppA_like"/>
    <property type="match status" value="1"/>
</dbReference>
<comment type="similarity">
    <text evidence="2">Belongs to the bacterial solute-binding protein 5 family.</text>
</comment>
<proteinExistence type="inferred from homology"/>